<protein>
    <submittedName>
        <fullName evidence="1">Uncharacterized protein</fullName>
    </submittedName>
</protein>
<dbReference type="AlphaFoldDB" id="A0A0K2TIP9"/>
<reference evidence="1" key="1">
    <citation type="submission" date="2014-05" db="EMBL/GenBank/DDBJ databases">
        <authorList>
            <person name="Chronopoulou M."/>
        </authorList>
    </citation>
    <scope>NUCLEOTIDE SEQUENCE</scope>
    <source>
        <tissue evidence="1">Whole organism</tissue>
    </source>
</reference>
<proteinExistence type="predicted"/>
<accession>A0A0K2TIP9</accession>
<evidence type="ECO:0000313" key="1">
    <source>
        <dbReference type="EMBL" id="CDW25517.1"/>
    </source>
</evidence>
<organism evidence="1">
    <name type="scientific">Lepeophtheirus salmonis</name>
    <name type="common">Salmon louse</name>
    <name type="synonym">Caligus salmonis</name>
    <dbReference type="NCBI Taxonomy" id="72036"/>
    <lineage>
        <taxon>Eukaryota</taxon>
        <taxon>Metazoa</taxon>
        <taxon>Ecdysozoa</taxon>
        <taxon>Arthropoda</taxon>
        <taxon>Crustacea</taxon>
        <taxon>Multicrustacea</taxon>
        <taxon>Hexanauplia</taxon>
        <taxon>Copepoda</taxon>
        <taxon>Siphonostomatoida</taxon>
        <taxon>Caligidae</taxon>
        <taxon>Lepeophtheirus</taxon>
    </lineage>
</organism>
<name>A0A0K2TIP9_LEPSM</name>
<dbReference type="EMBL" id="HACA01008156">
    <property type="protein sequence ID" value="CDW25517.1"/>
    <property type="molecule type" value="Transcribed_RNA"/>
</dbReference>
<sequence>MNDGEELSRKAGSKGTI</sequence>